<feature type="compositionally biased region" description="Low complexity" evidence="1">
    <location>
        <begin position="196"/>
        <end position="207"/>
    </location>
</feature>
<feature type="compositionally biased region" description="Basic and acidic residues" evidence="1">
    <location>
        <begin position="641"/>
        <end position="651"/>
    </location>
</feature>
<evidence type="ECO:0000256" key="1">
    <source>
        <dbReference type="SAM" id="MobiDB-lite"/>
    </source>
</evidence>
<accession>A0AAD3DSK8</accession>
<feature type="region of interest" description="Disordered" evidence="1">
    <location>
        <begin position="358"/>
        <end position="393"/>
    </location>
</feature>
<evidence type="ECO:0000313" key="3">
    <source>
        <dbReference type="Proteomes" id="UP001054857"/>
    </source>
</evidence>
<feature type="compositionally biased region" description="Polar residues" evidence="1">
    <location>
        <begin position="99"/>
        <end position="109"/>
    </location>
</feature>
<feature type="compositionally biased region" description="Polar residues" evidence="1">
    <location>
        <begin position="612"/>
        <end position="622"/>
    </location>
</feature>
<feature type="region of interest" description="Disordered" evidence="1">
    <location>
        <begin position="1503"/>
        <end position="1523"/>
    </location>
</feature>
<gene>
    <name evidence="2" type="ORF">Agub_g6516</name>
</gene>
<feature type="compositionally biased region" description="Polar residues" evidence="1">
    <location>
        <begin position="877"/>
        <end position="886"/>
    </location>
</feature>
<feature type="compositionally biased region" description="Polar residues" evidence="1">
    <location>
        <begin position="1009"/>
        <end position="1023"/>
    </location>
</feature>
<feature type="compositionally biased region" description="Low complexity" evidence="1">
    <location>
        <begin position="1043"/>
        <end position="1053"/>
    </location>
</feature>
<feature type="region of interest" description="Disordered" evidence="1">
    <location>
        <begin position="455"/>
        <end position="481"/>
    </location>
</feature>
<feature type="compositionally biased region" description="Gly residues" evidence="1">
    <location>
        <begin position="921"/>
        <end position="933"/>
    </location>
</feature>
<protein>
    <recommendedName>
        <fullName evidence="4">GATA-type domain-containing protein</fullName>
    </recommendedName>
</protein>
<feature type="compositionally biased region" description="Basic and acidic residues" evidence="1">
    <location>
        <begin position="72"/>
        <end position="97"/>
    </location>
</feature>
<feature type="compositionally biased region" description="Gly residues" evidence="1">
    <location>
        <begin position="311"/>
        <end position="322"/>
    </location>
</feature>
<evidence type="ECO:0000313" key="2">
    <source>
        <dbReference type="EMBL" id="GFR45136.1"/>
    </source>
</evidence>
<feature type="compositionally biased region" description="Low complexity" evidence="1">
    <location>
        <begin position="934"/>
        <end position="943"/>
    </location>
</feature>
<feature type="region of interest" description="Disordered" evidence="1">
    <location>
        <begin position="47"/>
        <end position="130"/>
    </location>
</feature>
<sequence length="1755" mass="173599">MTKKQLGPADVSEDAIQFGPTPLEEAQLLPGGVPELLEAHLEAKVGGNLSTPTASEAMVAGSKPGSAVRASPARETEAATSPRAKDSEMTSEKKSKTSPDGSSRPSSETPRPGGSRSKCPECHRVNSGKWYRHRTVDGEYTCDGCYRFYKSNNHYRRPLHGQRGAGNTASQSTAKKGAKPGSAAAAASPPSPGAPSPSGHGPSASKAHSTAGRGGADQTPVGGKATAGRGFKRKQPAELPPPPRQKRGKHEAQQEGKGQPAVKEEPEEPKAPPQQQLRRGGRRAAAAAEPSPQQSPKRERSCSPKPAANGTTGGDGKGGGAGDAAADAKPDAAGAAAGMEAYPARRAAAVAAARGITECAARSGVRMKPPSRRTSRDGSDNDGGGKSAPLGGAAAAAAAKRAACLQAAATGEGHVKQCAHCGSHESRRWCKHRQKHDPDGVTCERCEDHYRRHRAYPPPNAAAEPAPEAAGSKEASPPALDGAAAACDEAVVPADGTAAAAAPVVAVAAEQEGRQDAVEAAAGLAVGSAGAGAAQEAGAGEAGPGVEAVAMDVGKGEVAIASAEVATAAAQQPATAEAGAAASGMAAPKPGSGGAEAMRAEAGAEVEPETGRQGTEEASQQRTETDQQEAAAAAGLGAADGKGEGEAKMEVEPQEEAAAASPPPRSHGRGSGSPRALDADPPPPGKAAVGGTTPGSGGEAAAAAVATLSDAAAADVAEAPGKGAEGAATDAAAPEAATATRELVAAAGGEGAQASPRAVAKTPKGATAETGACLASPKEEQHAEAVEAPDAATSAKVQEKPRRGPGRPPSQRKQKPAAPPQDEDDEEQPQEQTRQPQRRAAAAAGATGPRMRQGPGSPTSKAAAGGGGDSEVRSCSACGSTHTQSGWRRHQGGLVGKVVCKRCYDWHYRHGTYDRGSAAPRGGGAKAAAGGGAAAASPSGAAGTPQPANAANSIAVRRPRRAAAIAAAAAVAAAAAAPDPDAMADAPATLVVASPVALAEPPPSKRQRVSFSPMSEATASTPSEGRGIKSPYQMGTAAPSSCGAAPAEGTAATATATVDEVAGEQSDEPDPRVFAAHVRAFGDTIARTCRALVELEDKYGVRLLDIPAPLAVAPSPPPAAAVSDPAAAATSVAAAEDEKSDGLPARPAVRSALRIFYERICGSDPVLRSRHLADVLMRWLEANAWRSPLALLIGPAAAEMGLDNMGHPNGLYGPEQAAWDNSRRSAHSSLAAVACSASPSAGATGVNGSIAAMEPFPGAAEADQVTPAEIERFRLVVDNLAASMAQNLLGLAPLQPQLLLQSADPAESAADEAATQAGAAVEAFAAAMPHLQEATAASLRLALRVGAAPGRLALRLAVPGDPIDGRSLAASEPGSSFTHDVAFDGSGASGTCSLTVPVGWAWAGENASGTSASNASGVTGDAVHVGVTVRQLHLAQVLRSVYDGSTAHWQENDAFLGLSGLRTSGTAAQAAAPSPPAKPAYSNVGVEAAAPAVVMATAAAAEEGSNIPPPPPSMPPAADAPGAQECNGINGTCAGGPSEAASGGMVMWVAAPGIVRCELRTTAAQPVAATMSPMAPATAPLALANAPPAVATTTAADCGELTTSHAAAPGFCFETSTALALPCMASQDATQGALLPPTMGSGSAVVPLAAAAAAAGDPVAAAEAADAVCAAVAAALARGDQEELLGAAETAAAVVLQLVQAVSCKDASGMGAAASPEATESAAVLQTAPLAFLVEVPFVPSLAIGCGAQAFPAMG</sequence>
<organism evidence="2 3">
    <name type="scientific">Astrephomene gubernaculifera</name>
    <dbReference type="NCBI Taxonomy" id="47775"/>
    <lineage>
        <taxon>Eukaryota</taxon>
        <taxon>Viridiplantae</taxon>
        <taxon>Chlorophyta</taxon>
        <taxon>core chlorophytes</taxon>
        <taxon>Chlorophyceae</taxon>
        <taxon>CS clade</taxon>
        <taxon>Chlamydomonadales</taxon>
        <taxon>Astrephomenaceae</taxon>
        <taxon>Astrephomene</taxon>
    </lineage>
</organism>
<feature type="compositionally biased region" description="Low complexity" evidence="1">
    <location>
        <begin position="699"/>
        <end position="747"/>
    </location>
</feature>
<dbReference type="EMBL" id="BMAR01000009">
    <property type="protein sequence ID" value="GFR45136.1"/>
    <property type="molecule type" value="Genomic_DNA"/>
</dbReference>
<feature type="compositionally biased region" description="Low complexity" evidence="1">
    <location>
        <begin position="323"/>
        <end position="339"/>
    </location>
</feature>
<feature type="compositionally biased region" description="Low complexity" evidence="1">
    <location>
        <begin position="461"/>
        <end position="481"/>
    </location>
</feature>
<evidence type="ECO:0008006" key="4">
    <source>
        <dbReference type="Google" id="ProtNLM"/>
    </source>
</evidence>
<feature type="region of interest" description="Disordered" evidence="1">
    <location>
        <begin position="581"/>
        <end position="888"/>
    </location>
</feature>
<comment type="caution">
    <text evidence="2">The sequence shown here is derived from an EMBL/GenBank/DDBJ whole genome shotgun (WGS) entry which is preliminary data.</text>
</comment>
<feature type="compositionally biased region" description="Low complexity" evidence="1">
    <location>
        <begin position="273"/>
        <end position="295"/>
    </location>
</feature>
<name>A0AAD3DSK8_9CHLO</name>
<feature type="region of interest" description="Disordered" evidence="1">
    <location>
        <begin position="155"/>
        <end position="339"/>
    </location>
</feature>
<reference evidence="2 3" key="1">
    <citation type="journal article" date="2021" name="Sci. Rep.">
        <title>Genome sequencing of the multicellular alga Astrephomene provides insights into convergent evolution of germ-soma differentiation.</title>
        <authorList>
            <person name="Yamashita S."/>
            <person name="Yamamoto K."/>
            <person name="Matsuzaki R."/>
            <person name="Suzuki S."/>
            <person name="Yamaguchi H."/>
            <person name="Hirooka S."/>
            <person name="Minakuchi Y."/>
            <person name="Miyagishima S."/>
            <person name="Kawachi M."/>
            <person name="Toyoda A."/>
            <person name="Nozaki H."/>
        </authorList>
    </citation>
    <scope>NUCLEOTIDE SEQUENCE [LARGE SCALE GENOMIC DNA]</scope>
    <source>
        <strain evidence="2 3">NIES-4017</strain>
    </source>
</reference>
<proteinExistence type="predicted"/>
<feature type="region of interest" description="Disordered" evidence="1">
    <location>
        <begin position="911"/>
        <end position="948"/>
    </location>
</feature>
<feature type="region of interest" description="Disordered" evidence="1">
    <location>
        <begin position="1"/>
        <end position="29"/>
    </location>
</feature>
<feature type="compositionally biased region" description="Low complexity" evidence="1">
    <location>
        <begin position="595"/>
        <end position="605"/>
    </location>
</feature>
<feature type="compositionally biased region" description="Low complexity" evidence="1">
    <location>
        <begin position="179"/>
        <end position="188"/>
    </location>
</feature>
<feature type="compositionally biased region" description="Low complexity" evidence="1">
    <location>
        <begin position="830"/>
        <end position="850"/>
    </location>
</feature>
<dbReference type="Proteomes" id="UP001054857">
    <property type="component" value="Unassembled WGS sequence"/>
</dbReference>
<feature type="compositionally biased region" description="Low complexity" evidence="1">
    <location>
        <begin position="629"/>
        <end position="639"/>
    </location>
</feature>
<keyword evidence="3" id="KW-1185">Reference proteome</keyword>
<feature type="region of interest" description="Disordered" evidence="1">
    <location>
        <begin position="999"/>
        <end position="1053"/>
    </location>
</feature>